<dbReference type="AlphaFoldDB" id="A0A151MUF5"/>
<evidence type="ECO:0000256" key="6">
    <source>
        <dbReference type="SAM" id="Phobius"/>
    </source>
</evidence>
<dbReference type="GO" id="GO:0004984">
    <property type="term" value="F:olfactory receptor activity"/>
    <property type="evidence" value="ECO:0007669"/>
    <property type="project" value="TreeGrafter"/>
</dbReference>
<keyword evidence="6" id="KW-0472">Membrane</keyword>
<dbReference type="GO" id="GO:0004930">
    <property type="term" value="F:G protein-coupled receptor activity"/>
    <property type="evidence" value="ECO:0007669"/>
    <property type="project" value="UniProtKB-KW"/>
</dbReference>
<comment type="subcellular location">
    <subcellularLocation>
        <location evidence="1">Cell membrane</location>
        <topology evidence="1">Multi-pass membrane protein</topology>
    </subcellularLocation>
</comment>
<evidence type="ECO:0000313" key="7">
    <source>
        <dbReference type="EMBL" id="KYO28161.1"/>
    </source>
</evidence>
<evidence type="ECO:0008006" key="9">
    <source>
        <dbReference type="Google" id="ProtNLM"/>
    </source>
</evidence>
<dbReference type="Proteomes" id="UP000050525">
    <property type="component" value="Unassembled WGS sequence"/>
</dbReference>
<reference evidence="7 8" key="1">
    <citation type="journal article" date="2012" name="Genome Biol.">
        <title>Sequencing three crocodilian genomes to illuminate the evolution of archosaurs and amniotes.</title>
        <authorList>
            <person name="St John J.A."/>
            <person name="Braun E.L."/>
            <person name="Isberg S.R."/>
            <person name="Miles L.G."/>
            <person name="Chong A.Y."/>
            <person name="Gongora J."/>
            <person name="Dalzell P."/>
            <person name="Moran C."/>
            <person name="Bed'hom B."/>
            <person name="Abzhanov A."/>
            <person name="Burgess S.C."/>
            <person name="Cooksey A.M."/>
            <person name="Castoe T.A."/>
            <person name="Crawford N.G."/>
            <person name="Densmore L.D."/>
            <person name="Drew J.C."/>
            <person name="Edwards S.V."/>
            <person name="Faircloth B.C."/>
            <person name="Fujita M.K."/>
            <person name="Greenwold M.J."/>
            <person name="Hoffmann F.G."/>
            <person name="Howard J.M."/>
            <person name="Iguchi T."/>
            <person name="Janes D.E."/>
            <person name="Khan S.Y."/>
            <person name="Kohno S."/>
            <person name="de Koning A.J."/>
            <person name="Lance S.L."/>
            <person name="McCarthy F.M."/>
            <person name="McCormack J.E."/>
            <person name="Merchant M.E."/>
            <person name="Peterson D.G."/>
            <person name="Pollock D.D."/>
            <person name="Pourmand N."/>
            <person name="Raney B.J."/>
            <person name="Roessler K.A."/>
            <person name="Sanford J.R."/>
            <person name="Sawyer R.H."/>
            <person name="Schmidt C.J."/>
            <person name="Triplett E.W."/>
            <person name="Tuberville T.D."/>
            <person name="Venegas-Anaya M."/>
            <person name="Howard J.T."/>
            <person name="Jarvis E.D."/>
            <person name="Guillette L.J.Jr."/>
            <person name="Glenn T.C."/>
            <person name="Green R.E."/>
            <person name="Ray D.A."/>
        </authorList>
    </citation>
    <scope>NUCLEOTIDE SEQUENCE [LARGE SCALE GENOMIC DNA]</scope>
    <source>
        <strain evidence="7">KSC_2009_1</strain>
    </source>
</reference>
<keyword evidence="5" id="KW-0675">Receptor</keyword>
<keyword evidence="3" id="KW-0552">Olfaction</keyword>
<comment type="caution">
    <text evidence="7">The sequence shown here is derived from an EMBL/GenBank/DDBJ whole genome shotgun (WGS) entry which is preliminary data.</text>
</comment>
<organism evidence="7 8">
    <name type="scientific">Alligator mississippiensis</name>
    <name type="common">American alligator</name>
    <dbReference type="NCBI Taxonomy" id="8496"/>
    <lineage>
        <taxon>Eukaryota</taxon>
        <taxon>Metazoa</taxon>
        <taxon>Chordata</taxon>
        <taxon>Craniata</taxon>
        <taxon>Vertebrata</taxon>
        <taxon>Euteleostomi</taxon>
        <taxon>Archelosauria</taxon>
        <taxon>Archosauria</taxon>
        <taxon>Crocodylia</taxon>
        <taxon>Alligatoridae</taxon>
        <taxon>Alligatorinae</taxon>
        <taxon>Alligator</taxon>
    </lineage>
</organism>
<protein>
    <recommendedName>
        <fullName evidence="9">G-protein coupled receptors family 1 profile domain-containing protein</fullName>
    </recommendedName>
</protein>
<evidence type="ECO:0000256" key="3">
    <source>
        <dbReference type="ARBA" id="ARBA00022725"/>
    </source>
</evidence>
<keyword evidence="4" id="KW-0297">G-protein coupled receptor</keyword>
<dbReference type="GO" id="GO:0005886">
    <property type="term" value="C:plasma membrane"/>
    <property type="evidence" value="ECO:0007669"/>
    <property type="project" value="UniProtKB-SubCell"/>
</dbReference>
<dbReference type="EMBL" id="AKHW03005000">
    <property type="protein sequence ID" value="KYO28161.1"/>
    <property type="molecule type" value="Genomic_DNA"/>
</dbReference>
<evidence type="ECO:0000256" key="5">
    <source>
        <dbReference type="ARBA" id="ARBA00023170"/>
    </source>
</evidence>
<keyword evidence="2" id="KW-1003">Cell membrane</keyword>
<evidence type="ECO:0000256" key="1">
    <source>
        <dbReference type="ARBA" id="ARBA00004651"/>
    </source>
</evidence>
<sequence>MTQVLVYLDDIMVFGKTLEEHEENCVCIVHCPHLQIGEAEAMNHTTVVEFILLGLTSDRHLEILLFVVLLIVFLFILFGNLTVITITLVDCQLQTPMYFFLRNFSLLEICFTSTFMPRTLYSLLMSRKVVTQLFNPYIYALRNKQVREALRDVKNSARTLQLFFYESSLEMVQKR</sequence>
<proteinExistence type="predicted"/>
<keyword evidence="4" id="KW-0807">Transducer</keyword>
<evidence type="ECO:0000256" key="4">
    <source>
        <dbReference type="ARBA" id="ARBA00023040"/>
    </source>
</evidence>
<keyword evidence="6" id="KW-1133">Transmembrane helix</keyword>
<keyword evidence="8" id="KW-1185">Reference proteome</keyword>
<dbReference type="eggNOG" id="ENOG502RDVH">
    <property type="taxonomic scope" value="Eukaryota"/>
</dbReference>
<dbReference type="PANTHER" id="PTHR26454">
    <property type="entry name" value="OLFACTORY RECEPTOR"/>
    <property type="match status" value="1"/>
</dbReference>
<evidence type="ECO:0000256" key="2">
    <source>
        <dbReference type="ARBA" id="ARBA00022475"/>
    </source>
</evidence>
<dbReference type="Gene3D" id="1.10.1220.70">
    <property type="match status" value="1"/>
</dbReference>
<dbReference type="SUPFAM" id="SSF81321">
    <property type="entry name" value="Family A G protein-coupled receptor-like"/>
    <property type="match status" value="1"/>
</dbReference>
<feature type="transmembrane region" description="Helical" evidence="6">
    <location>
        <begin position="63"/>
        <end position="88"/>
    </location>
</feature>
<gene>
    <name evidence="7" type="ORF">Y1Q_0019922</name>
</gene>
<evidence type="ECO:0000313" key="8">
    <source>
        <dbReference type="Proteomes" id="UP000050525"/>
    </source>
</evidence>
<dbReference type="Gene3D" id="1.20.1070.10">
    <property type="entry name" value="Rhodopsin 7-helix transmembrane proteins"/>
    <property type="match status" value="1"/>
</dbReference>
<keyword evidence="6" id="KW-0812">Transmembrane</keyword>
<dbReference type="InterPro" id="IPR047132">
    <property type="entry name" value="Olfact_rcpt_6C-like"/>
</dbReference>
<dbReference type="PANTHER" id="PTHR26454:SF31">
    <property type="entry name" value="OLFACTORY RECEPTOR 214"/>
    <property type="match status" value="1"/>
</dbReference>
<accession>A0A151MUF5</accession>
<name>A0A151MUF5_ALLMI</name>
<keyword evidence="3" id="KW-0716">Sensory transduction</keyword>
<feature type="transmembrane region" description="Helical" evidence="6">
    <location>
        <begin position="100"/>
        <end position="121"/>
    </location>
</feature>